<keyword evidence="5" id="KW-0055">Arginine biosynthesis</keyword>
<dbReference type="Gene3D" id="3.40.640.10">
    <property type="entry name" value="Type I PLP-dependent aspartate aminotransferase-like (Major domain)"/>
    <property type="match status" value="1"/>
</dbReference>
<dbReference type="NCBIfam" id="NF002325">
    <property type="entry name" value="PRK01278.1"/>
    <property type="match status" value="1"/>
</dbReference>
<keyword evidence="1 5" id="KW-0032">Aminotransferase</keyword>
<dbReference type="InterPro" id="IPR050103">
    <property type="entry name" value="Class-III_PLP-dep_AT"/>
</dbReference>
<comment type="catalytic activity">
    <reaction evidence="5">
        <text>N(2)-acetyl-L-ornithine + 2-oxoglutarate = N-acetyl-L-glutamate 5-semialdehyde + L-glutamate</text>
        <dbReference type="Rhea" id="RHEA:18049"/>
        <dbReference type="ChEBI" id="CHEBI:16810"/>
        <dbReference type="ChEBI" id="CHEBI:29123"/>
        <dbReference type="ChEBI" id="CHEBI:29985"/>
        <dbReference type="ChEBI" id="CHEBI:57805"/>
        <dbReference type="EC" id="2.6.1.11"/>
    </reaction>
</comment>
<dbReference type="PROSITE" id="PS00600">
    <property type="entry name" value="AA_TRANSFER_CLASS_3"/>
    <property type="match status" value="1"/>
</dbReference>
<dbReference type="SUPFAM" id="SSF53383">
    <property type="entry name" value="PLP-dependent transferases"/>
    <property type="match status" value="1"/>
</dbReference>
<feature type="binding site" evidence="5">
    <location>
        <position position="141"/>
    </location>
    <ligand>
        <name>N(2)-acetyl-L-ornithine</name>
        <dbReference type="ChEBI" id="CHEBI:57805"/>
    </ligand>
</feature>
<keyword evidence="2 5" id="KW-0028">Amino-acid biosynthesis</keyword>
<dbReference type="Gene3D" id="3.90.1150.10">
    <property type="entry name" value="Aspartate Aminotransferase, domain 1"/>
    <property type="match status" value="1"/>
</dbReference>
<dbReference type="EMBL" id="JAOQJV010000013">
    <property type="protein sequence ID" value="MCU6700535.1"/>
    <property type="molecule type" value="Genomic_DNA"/>
</dbReference>
<dbReference type="CDD" id="cd00610">
    <property type="entry name" value="OAT_like"/>
    <property type="match status" value="1"/>
</dbReference>
<accession>A0ABT2S7G9</accession>
<dbReference type="InterPro" id="IPR004636">
    <property type="entry name" value="AcOrn/SuccOrn_fam"/>
</dbReference>
<proteinExistence type="inferred from homology"/>
<feature type="binding site" evidence="5">
    <location>
        <begin position="223"/>
        <end position="226"/>
    </location>
    <ligand>
        <name>pyridoxal 5'-phosphate</name>
        <dbReference type="ChEBI" id="CHEBI:597326"/>
    </ligand>
</feature>
<sequence length="392" mass="42219">MNSIDIQNKDGKYIANTYKRFPVTLTEGCGAIAKDPEGKEYIDFTSGIGVNCLGYADKGWADAVSEQAHKLQHTSNLYSTQPDVEVAEKLCEYTGFSKVFFGNSGAEANEGAVKVARKYGMEKHGSQCNTIISLNNSFHGRTITTLSATGQDVFHQFFFPFTEGFRFVDAGDIEGLKKAVDDTVCGIMIELIQGEGGVVPVDSEFVKEIAHICEEKDLVFVVDEIQTGVSRTGTFFCYEQFGVHPDVVTMAKGIGGGLPMGAVLMNEKTSGVLGFGQHGSTFGGNPVACAGAKYVLDHVMDETFLKAVNEKSAYMIEKLNAMPQIKSVTGLGLMLGAELPEDMTAGEVAAKCAEKGLLVLTAKTKLRFLPPLTIGKEEIDRGMVILAEVLRG</sequence>
<dbReference type="PIRSF" id="PIRSF000521">
    <property type="entry name" value="Transaminase_4ab_Lys_Orn"/>
    <property type="match status" value="1"/>
</dbReference>
<dbReference type="HAMAP" id="MF_01107">
    <property type="entry name" value="ArgD_aminotrans_3"/>
    <property type="match status" value="1"/>
</dbReference>
<evidence type="ECO:0000313" key="7">
    <source>
        <dbReference type="Proteomes" id="UP001207605"/>
    </source>
</evidence>
<feature type="binding site" evidence="5">
    <location>
        <begin position="105"/>
        <end position="106"/>
    </location>
    <ligand>
        <name>pyridoxal 5'-phosphate</name>
        <dbReference type="ChEBI" id="CHEBI:597326"/>
    </ligand>
</feature>
<dbReference type="GO" id="GO:0008483">
    <property type="term" value="F:transaminase activity"/>
    <property type="evidence" value="ECO:0007669"/>
    <property type="project" value="UniProtKB-KW"/>
</dbReference>
<feature type="modified residue" description="N6-(pyridoxal phosphate)lysine" evidence="5">
    <location>
        <position position="252"/>
    </location>
</feature>
<dbReference type="InterPro" id="IPR005814">
    <property type="entry name" value="Aminotrans_3"/>
</dbReference>
<keyword evidence="7" id="KW-1185">Reference proteome</keyword>
<evidence type="ECO:0000256" key="4">
    <source>
        <dbReference type="ARBA" id="ARBA00022898"/>
    </source>
</evidence>
<dbReference type="InterPro" id="IPR015424">
    <property type="entry name" value="PyrdxlP-dep_Trfase"/>
</dbReference>
<feature type="binding site" evidence="5">
    <location>
        <position position="280"/>
    </location>
    <ligand>
        <name>N(2)-acetyl-L-ornithine</name>
        <dbReference type="ChEBI" id="CHEBI:57805"/>
    </ligand>
</feature>
<keyword evidence="3 5" id="KW-0808">Transferase</keyword>
<dbReference type="Pfam" id="PF00202">
    <property type="entry name" value="Aminotran_3"/>
    <property type="match status" value="1"/>
</dbReference>
<dbReference type="RefSeq" id="WP_262581884.1">
    <property type="nucleotide sequence ID" value="NZ_JAOQJV010000013.1"/>
</dbReference>
<dbReference type="InterPro" id="IPR015421">
    <property type="entry name" value="PyrdxlP-dep_Trfase_major"/>
</dbReference>
<comment type="caution">
    <text evidence="6">The sequence shown here is derived from an EMBL/GenBank/DDBJ whole genome shotgun (WGS) entry which is preliminary data.</text>
</comment>
<dbReference type="NCBIfam" id="TIGR00707">
    <property type="entry name" value="argD"/>
    <property type="match status" value="1"/>
</dbReference>
<comment type="pathway">
    <text evidence="5">Amino-acid biosynthesis; L-arginine biosynthesis; N(2)-acetyl-L-ornithine from L-glutamate: step 4/4.</text>
</comment>
<evidence type="ECO:0000256" key="3">
    <source>
        <dbReference type="ARBA" id="ARBA00022679"/>
    </source>
</evidence>
<evidence type="ECO:0000256" key="1">
    <source>
        <dbReference type="ARBA" id="ARBA00022576"/>
    </source>
</evidence>
<name>A0ABT2S7G9_9FIRM</name>
<comment type="miscellaneous">
    <text evidence="5">May also have succinyldiaminopimelate aminotransferase activity, thus carrying out the corresponding step in lysine biosynthesis.</text>
</comment>
<gene>
    <name evidence="5" type="primary">argD</name>
    <name evidence="6" type="ORF">OCV65_09880</name>
</gene>
<comment type="similarity">
    <text evidence="5">Belongs to the class-III pyridoxal-phosphate-dependent aminotransferase family. ArgD subfamily.</text>
</comment>
<dbReference type="InterPro" id="IPR049704">
    <property type="entry name" value="Aminotrans_3_PPA_site"/>
</dbReference>
<keyword evidence="4 5" id="KW-0663">Pyridoxal phosphate</keyword>
<feature type="binding site" evidence="5">
    <location>
        <position position="138"/>
    </location>
    <ligand>
        <name>pyridoxal 5'-phosphate</name>
        <dbReference type="ChEBI" id="CHEBI:597326"/>
    </ligand>
</feature>
<reference evidence="6 7" key="1">
    <citation type="journal article" date="2021" name="ISME Commun">
        <title>Automated analysis of genomic sequences facilitates high-throughput and comprehensive description of bacteria.</title>
        <authorList>
            <person name="Hitch T.C.A."/>
        </authorList>
    </citation>
    <scope>NUCLEOTIDE SEQUENCE [LARGE SCALE GENOMIC DNA]</scope>
    <source>
        <strain evidence="6 7">Sanger_02</strain>
    </source>
</reference>
<keyword evidence="5" id="KW-0963">Cytoplasm</keyword>
<evidence type="ECO:0000313" key="6">
    <source>
        <dbReference type="EMBL" id="MCU6700535.1"/>
    </source>
</evidence>
<dbReference type="Proteomes" id="UP001207605">
    <property type="component" value="Unassembled WGS sequence"/>
</dbReference>
<comment type="cofactor">
    <cofactor evidence="5">
        <name>pyridoxal 5'-phosphate</name>
        <dbReference type="ChEBI" id="CHEBI:597326"/>
    </cofactor>
    <text evidence="5">Binds 1 pyridoxal phosphate per subunit.</text>
</comment>
<protein>
    <recommendedName>
        <fullName evidence="5">Acetylornithine aminotransferase</fullName>
        <shortName evidence="5">ACOAT</shortName>
        <ecNumber evidence="5">2.6.1.11</ecNumber>
    </recommendedName>
</protein>
<dbReference type="EC" id="2.6.1.11" evidence="5"/>
<comment type="subunit">
    <text evidence="5">Homodimer.</text>
</comment>
<comment type="subcellular location">
    <subcellularLocation>
        <location evidence="5">Cytoplasm</location>
    </subcellularLocation>
</comment>
<organism evidence="6 7">
    <name type="scientific">Dorea ammoniilytica</name>
    <dbReference type="NCBI Taxonomy" id="2981788"/>
    <lineage>
        <taxon>Bacteria</taxon>
        <taxon>Bacillati</taxon>
        <taxon>Bacillota</taxon>
        <taxon>Clostridia</taxon>
        <taxon>Lachnospirales</taxon>
        <taxon>Lachnospiraceae</taxon>
        <taxon>Dorea</taxon>
    </lineage>
</organism>
<evidence type="ECO:0000256" key="5">
    <source>
        <dbReference type="HAMAP-Rule" id="MF_01107"/>
    </source>
</evidence>
<evidence type="ECO:0000256" key="2">
    <source>
        <dbReference type="ARBA" id="ARBA00022605"/>
    </source>
</evidence>
<dbReference type="PANTHER" id="PTHR11986:SF79">
    <property type="entry name" value="ACETYLORNITHINE AMINOTRANSFERASE, MITOCHONDRIAL"/>
    <property type="match status" value="1"/>
</dbReference>
<feature type="binding site" evidence="5">
    <location>
        <position position="281"/>
    </location>
    <ligand>
        <name>pyridoxal 5'-phosphate</name>
        <dbReference type="ChEBI" id="CHEBI:597326"/>
    </ligand>
</feature>
<dbReference type="PANTHER" id="PTHR11986">
    <property type="entry name" value="AMINOTRANSFERASE CLASS III"/>
    <property type="match status" value="1"/>
</dbReference>
<dbReference type="InterPro" id="IPR015422">
    <property type="entry name" value="PyrdxlP-dep_Trfase_small"/>
</dbReference>